<keyword evidence="2" id="KW-1185">Reference proteome</keyword>
<sequence>MQKEEFREDVAHVAIMQKEEFREDVAHVAIMIPDLVQDNAVLCSPVVVEATPIWRSRLVTILPFCIHSVP</sequence>
<dbReference type="EMBL" id="JASPKY010000019">
    <property type="protein sequence ID" value="KAK9752539.1"/>
    <property type="molecule type" value="Genomic_DNA"/>
</dbReference>
<dbReference type="AlphaFoldDB" id="A0AAW1N1R2"/>
<organism evidence="1 2">
    <name type="scientific">Popillia japonica</name>
    <name type="common">Japanese beetle</name>
    <dbReference type="NCBI Taxonomy" id="7064"/>
    <lineage>
        <taxon>Eukaryota</taxon>
        <taxon>Metazoa</taxon>
        <taxon>Ecdysozoa</taxon>
        <taxon>Arthropoda</taxon>
        <taxon>Hexapoda</taxon>
        <taxon>Insecta</taxon>
        <taxon>Pterygota</taxon>
        <taxon>Neoptera</taxon>
        <taxon>Endopterygota</taxon>
        <taxon>Coleoptera</taxon>
        <taxon>Polyphaga</taxon>
        <taxon>Scarabaeiformia</taxon>
        <taxon>Scarabaeidae</taxon>
        <taxon>Rutelinae</taxon>
        <taxon>Popillia</taxon>
    </lineage>
</organism>
<protein>
    <submittedName>
        <fullName evidence="1">Uncharacterized protein</fullName>
    </submittedName>
</protein>
<accession>A0AAW1N1R2</accession>
<name>A0AAW1N1R2_POPJA</name>
<reference evidence="1 2" key="1">
    <citation type="journal article" date="2024" name="BMC Genomics">
        <title>De novo assembly and annotation of Popillia japonica's genome with initial clues to its potential as an invasive pest.</title>
        <authorList>
            <person name="Cucini C."/>
            <person name="Boschi S."/>
            <person name="Funari R."/>
            <person name="Cardaioli E."/>
            <person name="Iannotti N."/>
            <person name="Marturano G."/>
            <person name="Paoli F."/>
            <person name="Bruttini M."/>
            <person name="Carapelli A."/>
            <person name="Frati F."/>
            <person name="Nardi F."/>
        </authorList>
    </citation>
    <scope>NUCLEOTIDE SEQUENCE [LARGE SCALE GENOMIC DNA]</scope>
    <source>
        <strain evidence="1">DMR45628</strain>
    </source>
</reference>
<evidence type="ECO:0000313" key="2">
    <source>
        <dbReference type="Proteomes" id="UP001458880"/>
    </source>
</evidence>
<comment type="caution">
    <text evidence="1">The sequence shown here is derived from an EMBL/GenBank/DDBJ whole genome shotgun (WGS) entry which is preliminary data.</text>
</comment>
<evidence type="ECO:0000313" key="1">
    <source>
        <dbReference type="EMBL" id="KAK9752539.1"/>
    </source>
</evidence>
<gene>
    <name evidence="1" type="ORF">QE152_g4095</name>
</gene>
<proteinExistence type="predicted"/>
<dbReference type="Proteomes" id="UP001458880">
    <property type="component" value="Unassembled WGS sequence"/>
</dbReference>